<evidence type="ECO:0000313" key="1">
    <source>
        <dbReference type="EMBL" id="SQJ15586.1"/>
    </source>
</evidence>
<dbReference type="Gene3D" id="3.40.50.1000">
    <property type="entry name" value="HAD superfamily/HAD-like"/>
    <property type="match status" value="1"/>
</dbReference>
<reference evidence="1 2" key="1">
    <citation type="submission" date="2018-06" db="EMBL/GenBank/DDBJ databases">
        <authorList>
            <consortium name="Pathogen Informatics"/>
            <person name="Doyle S."/>
        </authorList>
    </citation>
    <scope>NUCLEOTIDE SEQUENCE [LARGE SCALE GENOMIC DNA]</scope>
    <source>
        <strain evidence="1 2">NCTC12112</strain>
    </source>
</reference>
<accession>A0AAX2JGS1</accession>
<dbReference type="GO" id="GO:0000287">
    <property type="term" value="F:magnesium ion binding"/>
    <property type="evidence" value="ECO:0007669"/>
    <property type="project" value="TreeGrafter"/>
</dbReference>
<dbReference type="KEGG" id="ful:C4N20_05755"/>
<dbReference type="SFLD" id="SFLDG01140">
    <property type="entry name" value="C2.B:_Phosphomannomutase_and_P"/>
    <property type="match status" value="1"/>
</dbReference>
<dbReference type="NCBIfam" id="TIGR01484">
    <property type="entry name" value="HAD-SF-IIB"/>
    <property type="match status" value="1"/>
</dbReference>
<evidence type="ECO:0000313" key="2">
    <source>
        <dbReference type="Proteomes" id="UP000249008"/>
    </source>
</evidence>
<dbReference type="Pfam" id="PF08282">
    <property type="entry name" value="Hydrolase_3"/>
    <property type="match status" value="1"/>
</dbReference>
<dbReference type="PROSITE" id="PS01228">
    <property type="entry name" value="COF_1"/>
    <property type="match status" value="1"/>
</dbReference>
<dbReference type="EMBL" id="LS483487">
    <property type="protein sequence ID" value="SQJ15586.1"/>
    <property type="molecule type" value="Genomic_DNA"/>
</dbReference>
<dbReference type="InterPro" id="IPR006379">
    <property type="entry name" value="HAD-SF_hydro_IIB"/>
</dbReference>
<dbReference type="Gene3D" id="3.30.1240.10">
    <property type="match status" value="1"/>
</dbReference>
<dbReference type="PANTHER" id="PTHR10000:SF8">
    <property type="entry name" value="HAD SUPERFAMILY HYDROLASE-LIKE, TYPE 3"/>
    <property type="match status" value="1"/>
</dbReference>
<dbReference type="RefSeq" id="WP_005979833.1">
    <property type="nucleotide sequence ID" value="NZ_CABKNW010000004.1"/>
</dbReference>
<organism evidence="1 2">
    <name type="scientific">Fusobacterium ulcerans</name>
    <dbReference type="NCBI Taxonomy" id="861"/>
    <lineage>
        <taxon>Bacteria</taxon>
        <taxon>Fusobacteriati</taxon>
        <taxon>Fusobacteriota</taxon>
        <taxon>Fusobacteriia</taxon>
        <taxon>Fusobacteriales</taxon>
        <taxon>Fusobacteriaceae</taxon>
        <taxon>Fusobacterium</taxon>
    </lineage>
</organism>
<dbReference type="SFLD" id="SFLDS00003">
    <property type="entry name" value="Haloacid_Dehalogenase"/>
    <property type="match status" value="1"/>
</dbReference>
<name>A0AAX2JGS1_9FUSO</name>
<dbReference type="EC" id="3.-.-.-" evidence="1"/>
<dbReference type="InterPro" id="IPR000150">
    <property type="entry name" value="Cof"/>
</dbReference>
<dbReference type="GO" id="GO:0005829">
    <property type="term" value="C:cytosol"/>
    <property type="evidence" value="ECO:0007669"/>
    <property type="project" value="TreeGrafter"/>
</dbReference>
<dbReference type="AlphaFoldDB" id="A0AAX2JGS1"/>
<dbReference type="NCBIfam" id="TIGR00099">
    <property type="entry name" value="Cof-subfamily"/>
    <property type="match status" value="1"/>
</dbReference>
<dbReference type="InterPro" id="IPR036412">
    <property type="entry name" value="HAD-like_sf"/>
</dbReference>
<dbReference type="GO" id="GO:0016791">
    <property type="term" value="F:phosphatase activity"/>
    <property type="evidence" value="ECO:0007669"/>
    <property type="project" value="UniProtKB-ARBA"/>
</dbReference>
<sequence>MKLIAMDLDGTLLTKDKRVSDFNRDILNRKSNEGIELVIASGRDLYSIVDLTGCLNVKYHICFNGAKIYKNRELIYSKSMDRGICLDILERAVEMGLNYSATAGKEVHFTKIDPEYVKEYGTNKELEFFHITDGKPLGREFEKMVFVGDAERFKKLRKYVTAKYEKELNIFGSGDGVMDIVNIQCGKGTALKLVAEDIGIDVGQTMAFGDNENDLSMLDTAGCPVIMANAAEELKKTEYKRTVTNDENGVGVFVEKFFER</sequence>
<dbReference type="PROSITE" id="PS01229">
    <property type="entry name" value="COF_2"/>
    <property type="match status" value="1"/>
</dbReference>
<dbReference type="PANTHER" id="PTHR10000">
    <property type="entry name" value="PHOSPHOSERINE PHOSPHATASE"/>
    <property type="match status" value="1"/>
</dbReference>
<dbReference type="InterPro" id="IPR023214">
    <property type="entry name" value="HAD_sf"/>
</dbReference>
<gene>
    <name evidence="1" type="ORF">NCTC12112_03039</name>
</gene>
<dbReference type="Proteomes" id="UP000249008">
    <property type="component" value="Chromosome 1"/>
</dbReference>
<protein>
    <submittedName>
        <fullName evidence="1">Hydrolase M6_Spy0533</fullName>
        <ecNumber evidence="1">3.-.-.-</ecNumber>
    </submittedName>
</protein>
<dbReference type="GeneID" id="78454304"/>
<proteinExistence type="predicted"/>
<dbReference type="SUPFAM" id="SSF56784">
    <property type="entry name" value="HAD-like"/>
    <property type="match status" value="1"/>
</dbReference>
<keyword evidence="1" id="KW-0378">Hydrolase</keyword>